<dbReference type="RefSeq" id="WP_127342605.1">
    <property type="nucleotide sequence ID" value="NZ_RJJX01000003.1"/>
</dbReference>
<dbReference type="GO" id="GO:0046872">
    <property type="term" value="F:metal ion binding"/>
    <property type="evidence" value="ECO:0007669"/>
    <property type="project" value="UniProtKB-KW"/>
</dbReference>
<dbReference type="AlphaFoldDB" id="A0A434AXS0"/>
<dbReference type="Proteomes" id="UP000282985">
    <property type="component" value="Unassembled WGS sequence"/>
</dbReference>
<gene>
    <name evidence="3" type="ORF">DLK05_03580</name>
</gene>
<feature type="domain" description="Cupin type-2" evidence="2">
    <location>
        <begin position="15"/>
        <end position="79"/>
    </location>
</feature>
<proteinExistence type="predicted"/>
<dbReference type="InterPro" id="IPR013096">
    <property type="entry name" value="Cupin_2"/>
</dbReference>
<dbReference type="OrthoDB" id="1121052at2"/>
<organism evidence="3 4">
    <name type="scientific">Ancylomarina longa</name>
    <dbReference type="NCBI Taxonomy" id="2487017"/>
    <lineage>
        <taxon>Bacteria</taxon>
        <taxon>Pseudomonadati</taxon>
        <taxon>Bacteroidota</taxon>
        <taxon>Bacteroidia</taxon>
        <taxon>Marinilabiliales</taxon>
        <taxon>Marinifilaceae</taxon>
        <taxon>Ancylomarina</taxon>
    </lineage>
</organism>
<dbReference type="InterPro" id="IPR011051">
    <property type="entry name" value="RmlC_Cupin_sf"/>
</dbReference>
<keyword evidence="1" id="KW-0479">Metal-binding</keyword>
<protein>
    <submittedName>
        <fullName evidence="3">Cupin domain-containing protein</fullName>
    </submittedName>
</protein>
<name>A0A434AXS0_9BACT</name>
<evidence type="ECO:0000313" key="4">
    <source>
        <dbReference type="Proteomes" id="UP000282985"/>
    </source>
</evidence>
<evidence type="ECO:0000256" key="1">
    <source>
        <dbReference type="ARBA" id="ARBA00022723"/>
    </source>
</evidence>
<dbReference type="PANTHER" id="PTHR35848">
    <property type="entry name" value="OXALATE-BINDING PROTEIN"/>
    <property type="match status" value="1"/>
</dbReference>
<dbReference type="EMBL" id="RJJX01000003">
    <property type="protein sequence ID" value="RUT79314.1"/>
    <property type="molecule type" value="Genomic_DNA"/>
</dbReference>
<reference evidence="3 4" key="1">
    <citation type="submission" date="2018-11" db="EMBL/GenBank/DDBJ databases">
        <title>Parancylomarina longa gen. nov., sp. nov., isolated from sediments of southern Okinawa.</title>
        <authorList>
            <person name="Fu T."/>
        </authorList>
    </citation>
    <scope>NUCLEOTIDE SEQUENCE [LARGE SCALE GENOMIC DNA]</scope>
    <source>
        <strain evidence="3 4">T3-2 S1-C</strain>
    </source>
</reference>
<comment type="caution">
    <text evidence="3">The sequence shown here is derived from an EMBL/GenBank/DDBJ whole genome shotgun (WGS) entry which is preliminary data.</text>
</comment>
<accession>A0A434AXS0</accession>
<dbReference type="InterPro" id="IPR051610">
    <property type="entry name" value="GPI/OXD"/>
</dbReference>
<dbReference type="Gene3D" id="2.60.120.10">
    <property type="entry name" value="Jelly Rolls"/>
    <property type="match status" value="1"/>
</dbReference>
<dbReference type="SUPFAM" id="SSF51182">
    <property type="entry name" value="RmlC-like cupins"/>
    <property type="match status" value="1"/>
</dbReference>
<sequence>MDLNAIKESVEKFVYHIPSDKKVPLHKHAEQDEIFYCIKGSGFGVLENEEIELKVGETFIVPAGKLHSLRSDGDLYVTAFLVPVVDERLK</sequence>
<evidence type="ECO:0000259" key="2">
    <source>
        <dbReference type="Pfam" id="PF07883"/>
    </source>
</evidence>
<dbReference type="InterPro" id="IPR014710">
    <property type="entry name" value="RmlC-like_jellyroll"/>
</dbReference>
<dbReference type="CDD" id="cd02208">
    <property type="entry name" value="cupin_RmlC-like"/>
    <property type="match status" value="1"/>
</dbReference>
<keyword evidence="4" id="KW-1185">Reference proteome</keyword>
<evidence type="ECO:0000313" key="3">
    <source>
        <dbReference type="EMBL" id="RUT79314.1"/>
    </source>
</evidence>
<dbReference type="Pfam" id="PF07883">
    <property type="entry name" value="Cupin_2"/>
    <property type="match status" value="1"/>
</dbReference>